<protein>
    <submittedName>
        <fullName evidence="2">Iron-containing redox enzyme family protein</fullName>
    </submittedName>
</protein>
<dbReference type="AlphaFoldDB" id="A0A094YTT3"/>
<evidence type="ECO:0000313" key="5">
    <source>
        <dbReference type="Proteomes" id="UP000220394"/>
    </source>
</evidence>
<dbReference type="Proteomes" id="UP000220394">
    <property type="component" value="Chromosome"/>
</dbReference>
<reference evidence="2 5" key="2">
    <citation type="submission" date="2017-08" db="EMBL/GenBank/DDBJ databases">
        <title>Complete Genome Sequence of Acetobacter tropicalis Oregon-R-modENCODE STRAIN BDGP1, an acetic acid bacterium isolated from Drosophila melanogaster gut.</title>
        <authorList>
            <person name="Wan K.H."/>
            <person name="Yu C."/>
            <person name="Park S."/>
            <person name="Hammonds A.S."/>
            <person name="Booth B.W."/>
            <person name="Celniker S.E."/>
        </authorList>
    </citation>
    <scope>NUCLEOTIDE SEQUENCE [LARGE SCALE GENOMIC DNA]</scope>
    <source>
        <strain evidence="2 5">BDGP1</strain>
    </source>
</reference>
<dbReference type="RefSeq" id="WP_035378738.1">
    <property type="nucleotide sequence ID" value="NZ_CP022699.1"/>
</dbReference>
<dbReference type="GO" id="GO:0016491">
    <property type="term" value="F:oxidoreductase activity"/>
    <property type="evidence" value="ECO:0007669"/>
    <property type="project" value="UniProtKB-KW"/>
</dbReference>
<dbReference type="Proteomes" id="UP000029448">
    <property type="component" value="Unassembled WGS sequence"/>
</dbReference>
<dbReference type="Pfam" id="PF14518">
    <property type="entry name" value="Haem_oxygenas_2"/>
    <property type="match status" value="1"/>
</dbReference>
<dbReference type="Gene3D" id="1.20.910.10">
    <property type="entry name" value="Heme oxygenase-like"/>
    <property type="match status" value="1"/>
</dbReference>
<dbReference type="EMBL" id="CP022699">
    <property type="protein sequence ID" value="ATJ91698.1"/>
    <property type="molecule type" value="Genomic_DNA"/>
</dbReference>
<dbReference type="SUPFAM" id="SSF48613">
    <property type="entry name" value="Heme oxygenase-like"/>
    <property type="match status" value="1"/>
</dbReference>
<dbReference type="PANTHER" id="PTHR40279:SF3">
    <property type="entry name" value="4-AMINOBENZOATE SYNTHASE"/>
    <property type="match status" value="1"/>
</dbReference>
<dbReference type="SMART" id="SM01236">
    <property type="entry name" value="Haem_oxygenase_2"/>
    <property type="match status" value="1"/>
</dbReference>
<dbReference type="STRING" id="104102.AtDm6_1051"/>
<dbReference type="KEGG" id="ato:CIW82_14355"/>
<dbReference type="GeneID" id="89478676"/>
<dbReference type="PANTHER" id="PTHR40279">
    <property type="entry name" value="PQQC-LIKE PROTEIN"/>
    <property type="match status" value="1"/>
</dbReference>
<dbReference type="EMBL" id="JOKM01000029">
    <property type="protein sequence ID" value="KGB24802.1"/>
    <property type="molecule type" value="Genomic_DNA"/>
</dbReference>
<name>A0A094YTT3_9PROT</name>
<proteinExistence type="predicted"/>
<evidence type="ECO:0000256" key="1">
    <source>
        <dbReference type="ARBA" id="ARBA00023002"/>
    </source>
</evidence>
<dbReference type="InterPro" id="IPR039068">
    <property type="entry name" value="PqqC-like"/>
</dbReference>
<evidence type="ECO:0000313" key="2">
    <source>
        <dbReference type="EMBL" id="ATJ91698.1"/>
    </source>
</evidence>
<reference evidence="3 4" key="1">
    <citation type="submission" date="2014-06" db="EMBL/GenBank/DDBJ databases">
        <title>Functional and comparative genomic analyses of the Drosophila gut microbiota identify candidate symbiosis factors.</title>
        <authorList>
            <person name="Newell P.D."/>
            <person name="Chaston J.M."/>
            <person name="Douglas A.E."/>
        </authorList>
    </citation>
    <scope>NUCLEOTIDE SEQUENCE [LARGE SCALE GENOMIC DNA]</scope>
    <source>
        <strain evidence="3 4">DmCS_006</strain>
    </source>
</reference>
<keyword evidence="1" id="KW-0560">Oxidoreductase</keyword>
<sequence length="370" mass="41673">MLTHAGGAAFARPEINIADDTPQALRRLVNDALSNDNADTFLASRGASGQLEALAHRCCDMAFAQSDLAARKTVHRVLHDLYGLHLSRPHPGLTDNQYSIELLRARRAIEVSWMEWELSQASPIPADVEPEAIGDAIKSLWKSHSGYNHAVFDFMKTDASRPQIIKYFTTDYALNMRFYDLIVLSLVGIDEDVRMEVAHNFWDEMGQGNPARTHVRLYRDLLDYLKIEDNPTQFVDALGWEGLSGYNLLLYFAFNRREYFRSIGALAITELSDPEQYAKLLSGCRRVGIGNDQPSILDYYSEHVEVDALHGDGWIDNVIVPVLRRYPGEARSVLEGAAMRLNSSEAYWDWQLAEMKAVKPVPTVALEAVN</sequence>
<dbReference type="PATRIC" id="fig|104102.7.peg.1046"/>
<organism evidence="3 4">
    <name type="scientific">Acetobacter tropicalis</name>
    <dbReference type="NCBI Taxonomy" id="104102"/>
    <lineage>
        <taxon>Bacteria</taxon>
        <taxon>Pseudomonadati</taxon>
        <taxon>Pseudomonadota</taxon>
        <taxon>Alphaproteobacteria</taxon>
        <taxon>Acetobacterales</taxon>
        <taxon>Acetobacteraceae</taxon>
        <taxon>Acetobacter</taxon>
    </lineage>
</organism>
<dbReference type="InterPro" id="IPR016084">
    <property type="entry name" value="Haem_Oase-like_multi-hlx"/>
</dbReference>
<gene>
    <name evidence="3" type="ORF">AtDm6_1051</name>
    <name evidence="2" type="ORF">CIW82_14355</name>
</gene>
<keyword evidence="4" id="KW-1185">Reference proteome</keyword>
<evidence type="ECO:0000313" key="3">
    <source>
        <dbReference type="EMBL" id="KGB24802.1"/>
    </source>
</evidence>
<evidence type="ECO:0000313" key="4">
    <source>
        <dbReference type="Proteomes" id="UP000029448"/>
    </source>
</evidence>
<accession>A0A094YTT3</accession>